<dbReference type="PROSITE" id="PS50164">
    <property type="entry name" value="GIY_YIG"/>
    <property type="match status" value="1"/>
</dbReference>
<dbReference type="OrthoDB" id="9797095at2"/>
<comment type="similarity">
    <text evidence="1">Belongs to the UPF0213 family.</text>
</comment>
<keyword evidence="4" id="KW-1185">Reference proteome</keyword>
<dbReference type="InterPro" id="IPR050190">
    <property type="entry name" value="UPF0213_domain"/>
</dbReference>
<organism evidence="3 4">
    <name type="scientific">Microbacterium paludicola</name>
    <dbReference type="NCBI Taxonomy" id="300019"/>
    <lineage>
        <taxon>Bacteria</taxon>
        <taxon>Bacillati</taxon>
        <taxon>Actinomycetota</taxon>
        <taxon>Actinomycetes</taxon>
        <taxon>Micrococcales</taxon>
        <taxon>Microbacteriaceae</taxon>
        <taxon>Microbacterium</taxon>
    </lineage>
</organism>
<sequence length="106" mass="12292">MSSAFVYLLRCADGSLYCGSTRDLDKRLWEHQHGEGSAYTRRAGRRPVELAWFWELEHIGQAFHWEKQIQGWSRRKREALIEHGIDGVVGWSVADRERRNQAPPAG</sequence>
<proteinExistence type="inferred from homology"/>
<dbReference type="InterPro" id="IPR035901">
    <property type="entry name" value="GIY-YIG_endonuc_sf"/>
</dbReference>
<comment type="caution">
    <text evidence="3">The sequence shown here is derived from an EMBL/GenBank/DDBJ whole genome shotgun (WGS) entry which is preliminary data.</text>
</comment>
<evidence type="ECO:0000256" key="1">
    <source>
        <dbReference type="ARBA" id="ARBA00007435"/>
    </source>
</evidence>
<dbReference type="CDD" id="cd10456">
    <property type="entry name" value="GIY-YIG_UPF0213"/>
    <property type="match status" value="1"/>
</dbReference>
<name>A0A4Y9FT70_9MICO</name>
<dbReference type="SUPFAM" id="SSF82771">
    <property type="entry name" value="GIY-YIG endonuclease"/>
    <property type="match status" value="1"/>
</dbReference>
<dbReference type="Gene3D" id="3.40.1440.10">
    <property type="entry name" value="GIY-YIG endonuclease"/>
    <property type="match status" value="1"/>
</dbReference>
<dbReference type="RefSeq" id="WP_135114746.1">
    <property type="nucleotide sequence ID" value="NZ_JADGLL010000024.1"/>
</dbReference>
<dbReference type="AlphaFoldDB" id="A0A4Y9FT70"/>
<evidence type="ECO:0000313" key="3">
    <source>
        <dbReference type="EMBL" id="TFU32475.1"/>
    </source>
</evidence>
<gene>
    <name evidence="3" type="ORF">E4U02_10240</name>
</gene>
<dbReference type="Proteomes" id="UP000298358">
    <property type="component" value="Unassembled WGS sequence"/>
</dbReference>
<dbReference type="InterPro" id="IPR000305">
    <property type="entry name" value="GIY-YIG_endonuc"/>
</dbReference>
<dbReference type="Pfam" id="PF01541">
    <property type="entry name" value="GIY-YIG"/>
    <property type="match status" value="1"/>
</dbReference>
<evidence type="ECO:0000313" key="4">
    <source>
        <dbReference type="Proteomes" id="UP000298358"/>
    </source>
</evidence>
<dbReference type="PANTHER" id="PTHR34477">
    <property type="entry name" value="UPF0213 PROTEIN YHBQ"/>
    <property type="match status" value="1"/>
</dbReference>
<dbReference type="EMBL" id="SPQB01000024">
    <property type="protein sequence ID" value="TFU32475.1"/>
    <property type="molecule type" value="Genomic_DNA"/>
</dbReference>
<protein>
    <submittedName>
        <fullName evidence="3">GIY-YIG nuclease family protein</fullName>
    </submittedName>
</protein>
<feature type="domain" description="GIY-YIG" evidence="2">
    <location>
        <begin position="2"/>
        <end position="79"/>
    </location>
</feature>
<evidence type="ECO:0000259" key="2">
    <source>
        <dbReference type="PROSITE" id="PS50164"/>
    </source>
</evidence>
<dbReference type="PANTHER" id="PTHR34477:SF1">
    <property type="entry name" value="UPF0213 PROTEIN YHBQ"/>
    <property type="match status" value="1"/>
</dbReference>
<reference evidence="3 4" key="1">
    <citation type="submission" date="2019-03" db="EMBL/GenBank/DDBJ databases">
        <title>Diversity of the mouse oral microbiome.</title>
        <authorList>
            <person name="Joseph S."/>
            <person name="Aduse-Opoku J."/>
            <person name="Curtis M."/>
            <person name="Wade W."/>
            <person name="Hashim A."/>
        </authorList>
    </citation>
    <scope>NUCLEOTIDE SEQUENCE [LARGE SCALE GENOMIC DNA]</scope>
    <source>
        <strain evidence="3 4">P1012</strain>
    </source>
</reference>
<accession>A0A4Y9FT70</accession>